<reference evidence="1 2" key="1">
    <citation type="submission" date="2017-06" db="EMBL/GenBank/DDBJ databases">
        <title>Genome Sequencing of the methanotroph Methylovulum psychrotolerants str. HV10-M2 isolated from a high-altitude environment.</title>
        <authorList>
            <person name="Mateos-Rivera A."/>
        </authorList>
    </citation>
    <scope>NUCLEOTIDE SEQUENCE [LARGE SCALE GENOMIC DNA]</scope>
    <source>
        <strain evidence="1 2">HV10_M2</strain>
    </source>
</reference>
<dbReference type="EMBL" id="CP022129">
    <property type="protein sequence ID" value="ASF46130.1"/>
    <property type="molecule type" value="Genomic_DNA"/>
</dbReference>
<gene>
    <name evidence="1" type="ORF">CEK71_08565</name>
</gene>
<evidence type="ECO:0000313" key="2">
    <source>
        <dbReference type="Proteomes" id="UP000197019"/>
    </source>
</evidence>
<dbReference type="AlphaFoldDB" id="A0A1Z4BY03"/>
<name>A0A1Z4BY03_9GAMM</name>
<sequence length="69" mass="7472">MPAKIQTGLIVVKQDLPCDVLLPNDESKAAMLDVRAKNNLETLSLEQLQRDIATKSSAVTHAVRPSCKG</sequence>
<keyword evidence="2" id="KW-1185">Reference proteome</keyword>
<dbReference type="KEGG" id="mpsy:CEK71_08565"/>
<organism evidence="1 2">
    <name type="scientific">Methylovulum psychrotolerans</name>
    <dbReference type="NCBI Taxonomy" id="1704499"/>
    <lineage>
        <taxon>Bacteria</taxon>
        <taxon>Pseudomonadati</taxon>
        <taxon>Pseudomonadota</taxon>
        <taxon>Gammaproteobacteria</taxon>
        <taxon>Methylococcales</taxon>
        <taxon>Methylococcaceae</taxon>
        <taxon>Methylovulum</taxon>
    </lineage>
</organism>
<protein>
    <submittedName>
        <fullName evidence="1">Uncharacterized protein</fullName>
    </submittedName>
</protein>
<accession>A0A1Z4BY03</accession>
<dbReference type="Proteomes" id="UP000197019">
    <property type="component" value="Chromosome"/>
</dbReference>
<evidence type="ECO:0000313" key="1">
    <source>
        <dbReference type="EMBL" id="ASF46130.1"/>
    </source>
</evidence>
<dbReference type="RefSeq" id="WP_088619004.1">
    <property type="nucleotide sequence ID" value="NZ_CP022129.1"/>
</dbReference>
<proteinExistence type="predicted"/>